<dbReference type="GO" id="GO:0044272">
    <property type="term" value="P:sulfur compound biosynthetic process"/>
    <property type="evidence" value="ECO:0007669"/>
    <property type="project" value="UniProtKB-ARBA"/>
</dbReference>
<dbReference type="RefSeq" id="WP_092893605.1">
    <property type="nucleotide sequence ID" value="NZ_FOOQ01000006.1"/>
</dbReference>
<dbReference type="Pfam" id="PF02775">
    <property type="entry name" value="TPP_enzyme_C"/>
    <property type="match status" value="1"/>
</dbReference>
<dbReference type="InterPro" id="IPR011766">
    <property type="entry name" value="TPP_enzyme_TPP-bd"/>
</dbReference>
<keyword evidence="9" id="KW-1185">Reference proteome</keyword>
<dbReference type="GO" id="GO:0009097">
    <property type="term" value="P:isoleucine biosynthetic process"/>
    <property type="evidence" value="ECO:0007669"/>
    <property type="project" value="TreeGrafter"/>
</dbReference>
<dbReference type="InterPro" id="IPR029061">
    <property type="entry name" value="THDP-binding"/>
</dbReference>
<dbReference type="PANTHER" id="PTHR18968">
    <property type="entry name" value="THIAMINE PYROPHOSPHATE ENZYMES"/>
    <property type="match status" value="1"/>
</dbReference>
<sequence>MRVSRAVVDCLVANGIDTVFGIPGKQSLPLNEAIDDDDSLRFVTARHETAVSHQAWGYAETSGEMAGTVVVPGPGDMNAMNGLKNALNDCTPLLHVAIETEPELRGGDAIHETPPDTYDNVVKRNVVVKNPESTLVEVQRAIEAAKTPPMGPVRVGIPKNYLPMDVALADPGSRTRSASRSPPDEAIENAAERLAASERPIIVAGGGIRSAEASEELRAVAERLDAPVVTTYKGKGVLPGAHELCIGALGGSASTELLACIGESDVALAVGTDLDALATRGWSVEVPESLIHVTLDAGDLGTGYEPELGIVADARETLTELDSSLRERAVRSAGDRSRANDVNTKTETRLERLVGSTPPITSVEALRTVREVLPDETIVTADAGGSKVWALNAFDASGPRRYVNPGSWATMGTGLPSAIGAQLANPDSPVVSLTGDGGLMMCVHELHTAVSEDLPITVIVLNNADYAIISEEAERNYELQPQEYGWSHAPIDFSSVAAGMGMQTARADAPEEIREEVTRAVGTDEPVLVETKTDPAEPQATAWMQD</sequence>
<dbReference type="AlphaFoldDB" id="A0A1I2VN68"/>
<dbReference type="Pfam" id="PF02776">
    <property type="entry name" value="TPP_enzyme_N"/>
    <property type="match status" value="1"/>
</dbReference>
<evidence type="ECO:0000256" key="1">
    <source>
        <dbReference type="ARBA" id="ARBA00007812"/>
    </source>
</evidence>
<proteinExistence type="inferred from homology"/>
<evidence type="ECO:0000256" key="3">
    <source>
        <dbReference type="RuleBase" id="RU362132"/>
    </source>
</evidence>
<dbReference type="GO" id="GO:0050660">
    <property type="term" value="F:flavin adenine dinucleotide binding"/>
    <property type="evidence" value="ECO:0007669"/>
    <property type="project" value="TreeGrafter"/>
</dbReference>
<dbReference type="CDD" id="cd07035">
    <property type="entry name" value="TPP_PYR_POX_like"/>
    <property type="match status" value="1"/>
</dbReference>
<dbReference type="InterPro" id="IPR000399">
    <property type="entry name" value="TPP-bd_CS"/>
</dbReference>
<dbReference type="Gene3D" id="3.40.50.1220">
    <property type="entry name" value="TPP-binding domain"/>
    <property type="match status" value="1"/>
</dbReference>
<evidence type="ECO:0000259" key="5">
    <source>
        <dbReference type="Pfam" id="PF00205"/>
    </source>
</evidence>
<dbReference type="GO" id="GO:0030976">
    <property type="term" value="F:thiamine pyrophosphate binding"/>
    <property type="evidence" value="ECO:0007669"/>
    <property type="project" value="InterPro"/>
</dbReference>
<dbReference type="EMBL" id="FOOQ01000006">
    <property type="protein sequence ID" value="SFG90592.1"/>
    <property type="molecule type" value="Genomic_DNA"/>
</dbReference>
<feature type="domain" description="Thiamine pyrophosphate enzyme N-terminal TPP-binding" evidence="7">
    <location>
        <begin position="1"/>
        <end position="112"/>
    </location>
</feature>
<dbReference type="CDD" id="cd00568">
    <property type="entry name" value="TPP_enzymes"/>
    <property type="match status" value="1"/>
</dbReference>
<feature type="region of interest" description="Disordered" evidence="4">
    <location>
        <begin position="523"/>
        <end position="546"/>
    </location>
</feature>
<dbReference type="InterPro" id="IPR012001">
    <property type="entry name" value="Thiamin_PyroP_enz_TPP-bd_dom"/>
</dbReference>
<protein>
    <submittedName>
        <fullName evidence="8">Acetolactate synthase-1/2/3 large subunit</fullName>
    </submittedName>
</protein>
<dbReference type="InterPro" id="IPR029035">
    <property type="entry name" value="DHS-like_NAD/FAD-binding_dom"/>
</dbReference>
<dbReference type="Gene3D" id="3.40.50.970">
    <property type="match status" value="2"/>
</dbReference>
<dbReference type="PANTHER" id="PTHR18968:SF167">
    <property type="entry name" value="ACETOLACTATE SYNTHASE LARGE SUBUNIT ILVB2-RELATED"/>
    <property type="match status" value="1"/>
</dbReference>
<dbReference type="STRING" id="553467.SAMN04488063_3236"/>
<dbReference type="InterPro" id="IPR012000">
    <property type="entry name" value="Thiamin_PyroP_enz_cen_dom"/>
</dbReference>
<dbReference type="SUPFAM" id="SSF52467">
    <property type="entry name" value="DHS-like NAD/FAD-binding domain"/>
    <property type="match status" value="1"/>
</dbReference>
<name>A0A1I2VN68_9EURY</name>
<dbReference type="OrthoDB" id="6837at2157"/>
<gene>
    <name evidence="8" type="ORF">SAMN04488063_3236</name>
</gene>
<feature type="domain" description="Thiamine pyrophosphate enzyme TPP-binding" evidence="6">
    <location>
        <begin position="382"/>
        <end position="530"/>
    </location>
</feature>
<organism evidence="8 9">
    <name type="scientific">Halopelagius inordinatus</name>
    <dbReference type="NCBI Taxonomy" id="553467"/>
    <lineage>
        <taxon>Archaea</taxon>
        <taxon>Methanobacteriati</taxon>
        <taxon>Methanobacteriota</taxon>
        <taxon>Stenosarchaea group</taxon>
        <taxon>Halobacteria</taxon>
        <taxon>Halobacteriales</taxon>
        <taxon>Haloferacaceae</taxon>
    </lineage>
</organism>
<dbReference type="SUPFAM" id="SSF52518">
    <property type="entry name" value="Thiamin diphosphate-binding fold (THDP-binding)"/>
    <property type="match status" value="2"/>
</dbReference>
<dbReference type="GO" id="GO:0009099">
    <property type="term" value="P:L-valine biosynthetic process"/>
    <property type="evidence" value="ECO:0007669"/>
    <property type="project" value="TreeGrafter"/>
</dbReference>
<dbReference type="InterPro" id="IPR045229">
    <property type="entry name" value="TPP_enz"/>
</dbReference>
<reference evidence="9" key="1">
    <citation type="submission" date="2016-10" db="EMBL/GenBank/DDBJ databases">
        <authorList>
            <person name="Varghese N."/>
            <person name="Submissions S."/>
        </authorList>
    </citation>
    <scope>NUCLEOTIDE SEQUENCE [LARGE SCALE GENOMIC DNA]</scope>
    <source>
        <strain evidence="9">CGMCC 1.7739</strain>
    </source>
</reference>
<dbReference type="GO" id="GO:0003984">
    <property type="term" value="F:acetolactate synthase activity"/>
    <property type="evidence" value="ECO:0007669"/>
    <property type="project" value="TreeGrafter"/>
</dbReference>
<dbReference type="GO" id="GO:0005948">
    <property type="term" value="C:acetolactate synthase complex"/>
    <property type="evidence" value="ECO:0007669"/>
    <property type="project" value="TreeGrafter"/>
</dbReference>
<evidence type="ECO:0000256" key="4">
    <source>
        <dbReference type="SAM" id="MobiDB-lite"/>
    </source>
</evidence>
<dbReference type="Pfam" id="PF00205">
    <property type="entry name" value="TPP_enzyme_M"/>
    <property type="match status" value="1"/>
</dbReference>
<dbReference type="GO" id="GO:0000287">
    <property type="term" value="F:magnesium ion binding"/>
    <property type="evidence" value="ECO:0007669"/>
    <property type="project" value="InterPro"/>
</dbReference>
<comment type="similarity">
    <text evidence="1 3">Belongs to the TPP enzyme family.</text>
</comment>
<evidence type="ECO:0000313" key="8">
    <source>
        <dbReference type="EMBL" id="SFG90592.1"/>
    </source>
</evidence>
<feature type="domain" description="Thiamine pyrophosphate enzyme central" evidence="5">
    <location>
        <begin position="187"/>
        <end position="321"/>
    </location>
</feature>
<evidence type="ECO:0000256" key="2">
    <source>
        <dbReference type="ARBA" id="ARBA00023052"/>
    </source>
</evidence>
<evidence type="ECO:0000259" key="7">
    <source>
        <dbReference type="Pfam" id="PF02776"/>
    </source>
</evidence>
<accession>A0A1I2VN68</accession>
<dbReference type="Proteomes" id="UP000198876">
    <property type="component" value="Unassembled WGS sequence"/>
</dbReference>
<evidence type="ECO:0000313" key="9">
    <source>
        <dbReference type="Proteomes" id="UP000198876"/>
    </source>
</evidence>
<keyword evidence="2 3" id="KW-0786">Thiamine pyrophosphate</keyword>
<evidence type="ECO:0000259" key="6">
    <source>
        <dbReference type="Pfam" id="PF02775"/>
    </source>
</evidence>
<dbReference type="PROSITE" id="PS00187">
    <property type="entry name" value="TPP_ENZYMES"/>
    <property type="match status" value="1"/>
</dbReference>